<dbReference type="RefSeq" id="WP_002704952.1">
    <property type="nucleotide sequence ID" value="NZ_AAWS01000071.1"/>
</dbReference>
<dbReference type="Proteomes" id="UP000004095">
    <property type="component" value="Unassembled WGS sequence"/>
</dbReference>
<evidence type="ECO:0000313" key="1">
    <source>
        <dbReference type="EMBL" id="EAY24395.1"/>
    </source>
</evidence>
<proteinExistence type="predicted"/>
<dbReference type="AlphaFoldDB" id="A1ZZ15"/>
<accession>A1ZZ15</accession>
<evidence type="ECO:0000313" key="2">
    <source>
        <dbReference type="Proteomes" id="UP000004095"/>
    </source>
</evidence>
<keyword evidence="2" id="KW-1185">Reference proteome</keyword>
<dbReference type="EMBL" id="AAWS01000071">
    <property type="protein sequence ID" value="EAY24395.1"/>
    <property type="molecule type" value="Genomic_DNA"/>
</dbReference>
<protein>
    <submittedName>
        <fullName evidence="1">Uncharacterized protein</fullName>
    </submittedName>
</protein>
<sequence>MSLDKIDFLHHKDNPKYFGANQYKAFAEKLLKHVKHTKDFVIITDWKDIRENSLIITYAHKHLHDELANLPQQNTLEFYRRIFVINWSNTLPETPRGYQNKAFAGHLISLSYQIIMDERKALIQYADFFGDSAALNNLKAGAKNTKQQWGVQTIREAGLYEAVHCAVNVLKVLSMYLDEYMEKYDWLKKLDPCATNHARTQQSAIDILDEHSLEVGKSSSFALKILGLASYVLAKGGVSNLSDDDDDEILMHHTPEEIALCIAQYHEDLWSHIPLEEKLYLDQEASLVKLMAYAYNINKNLTLSEYPEYIAKMKERIKTPEDLKEIKRDYPKIYSFMAQKAYKLGRVLEKDLLGG</sequence>
<name>A1ZZ15_MICM2</name>
<gene>
    <name evidence="1" type="ORF">M23134_07190</name>
</gene>
<reference evidence="1 2" key="1">
    <citation type="submission" date="2007-01" db="EMBL/GenBank/DDBJ databases">
        <authorList>
            <person name="Haygood M."/>
            <person name="Podell S."/>
            <person name="Anderson C."/>
            <person name="Hopkinson B."/>
            <person name="Roe K."/>
            <person name="Barbeau K."/>
            <person name="Gaasterland T."/>
            <person name="Ferriera S."/>
            <person name="Johnson J."/>
            <person name="Kravitz S."/>
            <person name="Beeson K."/>
            <person name="Sutton G."/>
            <person name="Rogers Y.-H."/>
            <person name="Friedman R."/>
            <person name="Frazier M."/>
            <person name="Venter J.C."/>
        </authorList>
    </citation>
    <scope>NUCLEOTIDE SEQUENCE [LARGE SCALE GENOMIC DNA]</scope>
    <source>
        <strain evidence="1 2">ATCC 23134</strain>
    </source>
</reference>
<comment type="caution">
    <text evidence="1">The sequence shown here is derived from an EMBL/GenBank/DDBJ whole genome shotgun (WGS) entry which is preliminary data.</text>
</comment>
<organism evidence="1 2">
    <name type="scientific">Microscilla marina ATCC 23134</name>
    <dbReference type="NCBI Taxonomy" id="313606"/>
    <lineage>
        <taxon>Bacteria</taxon>
        <taxon>Pseudomonadati</taxon>
        <taxon>Bacteroidota</taxon>
        <taxon>Cytophagia</taxon>
        <taxon>Cytophagales</taxon>
        <taxon>Microscillaceae</taxon>
        <taxon>Microscilla</taxon>
    </lineage>
</organism>